<gene>
    <name evidence="1" type="ORF">WI372_12385</name>
</gene>
<evidence type="ECO:0008006" key="3">
    <source>
        <dbReference type="Google" id="ProtNLM"/>
    </source>
</evidence>
<evidence type="ECO:0000313" key="1">
    <source>
        <dbReference type="EMBL" id="MEK9501780.1"/>
    </source>
</evidence>
<proteinExistence type="predicted"/>
<evidence type="ECO:0000313" key="2">
    <source>
        <dbReference type="Proteomes" id="UP001484239"/>
    </source>
</evidence>
<reference evidence="1 2" key="1">
    <citation type="submission" date="2024-02" db="EMBL/GenBank/DDBJ databases">
        <title>A novel Gemmatimonadota bacterium.</title>
        <authorList>
            <person name="Du Z.-J."/>
            <person name="Ye Y.-Q."/>
        </authorList>
    </citation>
    <scope>NUCLEOTIDE SEQUENCE [LARGE SCALE GENOMIC DNA]</scope>
    <source>
        <strain evidence="1 2">DH-20</strain>
    </source>
</reference>
<dbReference type="EMBL" id="JBBHLI010000007">
    <property type="protein sequence ID" value="MEK9501780.1"/>
    <property type="molecule type" value="Genomic_DNA"/>
</dbReference>
<name>A0ABU9EAK5_9BACT</name>
<dbReference type="RefSeq" id="WP_405287173.1">
    <property type="nucleotide sequence ID" value="NZ_JBBHLI010000007.1"/>
</dbReference>
<dbReference type="PROSITE" id="PS51257">
    <property type="entry name" value="PROKAR_LIPOPROTEIN"/>
    <property type="match status" value="1"/>
</dbReference>
<protein>
    <recommendedName>
        <fullName evidence="3">Lipoprotein</fullName>
    </recommendedName>
</protein>
<accession>A0ABU9EAK5</accession>
<dbReference type="Proteomes" id="UP001484239">
    <property type="component" value="Unassembled WGS sequence"/>
</dbReference>
<comment type="caution">
    <text evidence="1">The sequence shown here is derived from an EMBL/GenBank/DDBJ whole genome shotgun (WGS) entry which is preliminary data.</text>
</comment>
<sequence length="321" mass="34852">MHRLASPSFLALAVVLGAAGCGPAPEVESPGATPPAVEPVPAAAADTGRVYERTVAFLGTGTDSVFGAPWLLSVRTGGETVRRRGRGWFLRGDVWDPFYDEQWETPPMRAPWRPLPHGPLRMVVGEGDALEQLSFVDGGRRLDLALDASRAEWTGRRGETFRFLDAGLVLAERRVPGIALDLNRTHQPAEGPSGDWVMLVSGDSLHAVLHTPLHDTALEPAVWRGWVHLDFRDLPVSSLTAEWTALRAFDRARREVPVGWTIGSGDGTVQAVLEARSSILEAGEGEGPLLPVDGWFEVTGTFEVEGATYPVHGLLRHTQRE</sequence>
<organism evidence="1 2">
    <name type="scientific">Gaopeijia maritima</name>
    <dbReference type="NCBI Taxonomy" id="3119007"/>
    <lineage>
        <taxon>Bacteria</taxon>
        <taxon>Pseudomonadati</taxon>
        <taxon>Gemmatimonadota</taxon>
        <taxon>Longimicrobiia</taxon>
        <taxon>Gaopeijiales</taxon>
        <taxon>Gaopeijiaceae</taxon>
        <taxon>Gaopeijia</taxon>
    </lineage>
</organism>
<keyword evidence="2" id="KW-1185">Reference proteome</keyword>